<keyword evidence="6" id="KW-0967">Endosome</keyword>
<name>A0A0D2BL95_9EURO</name>
<proteinExistence type="inferred from homology"/>
<dbReference type="GO" id="GO:0032880">
    <property type="term" value="P:regulation of protein localization"/>
    <property type="evidence" value="ECO:0007669"/>
    <property type="project" value="TreeGrafter"/>
</dbReference>
<comment type="similarity">
    <text evidence="3">Belongs to the KXD1 family.</text>
</comment>
<dbReference type="Pfam" id="PF10241">
    <property type="entry name" value="KxDL"/>
    <property type="match status" value="1"/>
</dbReference>
<dbReference type="Proteomes" id="UP000054342">
    <property type="component" value="Unassembled WGS sequence"/>
</dbReference>
<organism evidence="10 11">
    <name type="scientific">Exophiala xenobiotica</name>
    <dbReference type="NCBI Taxonomy" id="348802"/>
    <lineage>
        <taxon>Eukaryota</taxon>
        <taxon>Fungi</taxon>
        <taxon>Dikarya</taxon>
        <taxon>Ascomycota</taxon>
        <taxon>Pezizomycotina</taxon>
        <taxon>Eurotiomycetes</taxon>
        <taxon>Chaetothyriomycetidae</taxon>
        <taxon>Chaetothyriales</taxon>
        <taxon>Herpotrichiellaceae</taxon>
        <taxon>Exophiala</taxon>
    </lineage>
</organism>
<dbReference type="OrthoDB" id="4089816at2759"/>
<evidence type="ECO:0000313" key="11">
    <source>
        <dbReference type="Proteomes" id="UP000054342"/>
    </source>
</evidence>
<dbReference type="EMBL" id="KN847321">
    <property type="protein sequence ID" value="KIW53301.1"/>
    <property type="molecule type" value="Genomic_DNA"/>
</dbReference>
<sequence>MATHVSRHPTSYATPHKTLPITMPPKTPTYSTPFSRAMSPPEMSDTSTSYAGSRTSAGSYSARSSYAPSHSGSDYDSYASHPGVDVMDVLSEKMNTAFDPIRMDRSLVNQAQTSGELNAKQRELQELQALAKRRLKSARVNFAEGVETAREVRRDIEYSSKKMASMKSKAEKKHPEAYAKASRSRHV</sequence>
<feature type="domain" description="KxDL" evidence="9">
    <location>
        <begin position="94"/>
        <end position="178"/>
    </location>
</feature>
<protein>
    <recommendedName>
        <fullName evidence="4">Biogenesis of lysosome-related organelles complex 1 subunit KXD1</fullName>
    </recommendedName>
    <alternativeName>
        <fullName evidence="7">KxDL homolog</fullName>
    </alternativeName>
</protein>
<evidence type="ECO:0000256" key="2">
    <source>
        <dbReference type="ARBA" id="ARBA00004177"/>
    </source>
</evidence>
<evidence type="ECO:0000256" key="6">
    <source>
        <dbReference type="ARBA" id="ARBA00022753"/>
    </source>
</evidence>
<dbReference type="PANTHER" id="PTHR37787:SF1">
    <property type="entry name" value="BIOGENESIS OF LYSOSOME-RELATED ORGANELLES COMPLEX 1 SUBUNIT KXD1"/>
    <property type="match status" value="1"/>
</dbReference>
<dbReference type="RefSeq" id="XP_013313885.1">
    <property type="nucleotide sequence ID" value="XM_013458431.1"/>
</dbReference>
<feature type="compositionally biased region" description="Low complexity" evidence="8">
    <location>
        <begin position="46"/>
        <end position="72"/>
    </location>
</feature>
<accession>A0A0D2BL95</accession>
<evidence type="ECO:0000256" key="1">
    <source>
        <dbReference type="ARBA" id="ARBA00002069"/>
    </source>
</evidence>
<dbReference type="InterPro" id="IPR051390">
    <property type="entry name" value="BLOC-1_subunit_KXD1"/>
</dbReference>
<dbReference type="GeneID" id="25330797"/>
<comment type="function">
    <text evidence="1">Component of the biogenesis of lysosome-related organelles complex-1 (BLOC-1) involved in endosomal cargo sorting.</text>
</comment>
<evidence type="ECO:0000256" key="4">
    <source>
        <dbReference type="ARBA" id="ARBA00016207"/>
    </source>
</evidence>
<feature type="region of interest" description="Disordered" evidence="8">
    <location>
        <begin position="1"/>
        <end position="75"/>
    </location>
</feature>
<evidence type="ECO:0000313" key="10">
    <source>
        <dbReference type="EMBL" id="KIW53301.1"/>
    </source>
</evidence>
<reference evidence="10 11" key="1">
    <citation type="submission" date="2015-01" db="EMBL/GenBank/DDBJ databases">
        <title>The Genome Sequence of Exophiala xenobiotica CBS118157.</title>
        <authorList>
            <consortium name="The Broad Institute Genomics Platform"/>
            <person name="Cuomo C."/>
            <person name="de Hoog S."/>
            <person name="Gorbushina A."/>
            <person name="Stielow B."/>
            <person name="Teixiera M."/>
            <person name="Abouelleil A."/>
            <person name="Chapman S.B."/>
            <person name="Priest M."/>
            <person name="Young S.K."/>
            <person name="Wortman J."/>
            <person name="Nusbaum C."/>
            <person name="Birren B."/>
        </authorList>
    </citation>
    <scope>NUCLEOTIDE SEQUENCE [LARGE SCALE GENOMIC DNA]</scope>
    <source>
        <strain evidence="10 11">CBS 118157</strain>
    </source>
</reference>
<feature type="region of interest" description="Disordered" evidence="8">
    <location>
        <begin position="161"/>
        <end position="187"/>
    </location>
</feature>
<comment type="subcellular location">
    <subcellularLocation>
        <location evidence="2">Endosome</location>
    </subcellularLocation>
</comment>
<keyword evidence="5" id="KW-0813">Transport</keyword>
<dbReference type="AlphaFoldDB" id="A0A0D2BL95"/>
<dbReference type="HOGENOM" id="CLU_087050_0_0_1"/>
<dbReference type="PANTHER" id="PTHR37787">
    <property type="entry name" value="BIOGENESIS OF LYSOSOME-RELATED ORGANELLES COMPLEX 1 SUBUNIT KXD1"/>
    <property type="match status" value="1"/>
</dbReference>
<evidence type="ECO:0000256" key="8">
    <source>
        <dbReference type="SAM" id="MobiDB-lite"/>
    </source>
</evidence>
<evidence type="ECO:0000256" key="7">
    <source>
        <dbReference type="ARBA" id="ARBA00029808"/>
    </source>
</evidence>
<evidence type="ECO:0000256" key="3">
    <source>
        <dbReference type="ARBA" id="ARBA00005913"/>
    </source>
</evidence>
<dbReference type="GO" id="GO:0007032">
    <property type="term" value="P:endosome organization"/>
    <property type="evidence" value="ECO:0007669"/>
    <property type="project" value="TreeGrafter"/>
</dbReference>
<dbReference type="GO" id="GO:0005768">
    <property type="term" value="C:endosome"/>
    <property type="evidence" value="ECO:0007669"/>
    <property type="project" value="UniProtKB-SubCell"/>
</dbReference>
<dbReference type="InterPro" id="IPR019371">
    <property type="entry name" value="KxDL_dom"/>
</dbReference>
<dbReference type="GO" id="GO:0031083">
    <property type="term" value="C:BLOC-1 complex"/>
    <property type="evidence" value="ECO:0007669"/>
    <property type="project" value="TreeGrafter"/>
</dbReference>
<evidence type="ECO:0000256" key="5">
    <source>
        <dbReference type="ARBA" id="ARBA00022448"/>
    </source>
</evidence>
<gene>
    <name evidence="10" type="ORF">PV05_08889</name>
</gene>
<keyword evidence="11" id="KW-1185">Reference proteome</keyword>
<evidence type="ECO:0000259" key="9">
    <source>
        <dbReference type="Pfam" id="PF10241"/>
    </source>
</evidence>